<name>A0A9X2RGE1_9PROT</name>
<evidence type="ECO:0000259" key="1">
    <source>
        <dbReference type="Pfam" id="PF13649"/>
    </source>
</evidence>
<keyword evidence="2" id="KW-0489">Methyltransferase</keyword>
<dbReference type="RefSeq" id="WP_256617672.1">
    <property type="nucleotide sequence ID" value="NZ_JANIBC010000001.1"/>
</dbReference>
<dbReference type="Pfam" id="PF13649">
    <property type="entry name" value="Methyltransf_25"/>
    <property type="match status" value="1"/>
</dbReference>
<dbReference type="GO" id="GO:0008168">
    <property type="term" value="F:methyltransferase activity"/>
    <property type="evidence" value="ECO:0007669"/>
    <property type="project" value="UniProtKB-KW"/>
</dbReference>
<protein>
    <submittedName>
        <fullName evidence="2">Class I SAM-dependent methyltransferase</fullName>
    </submittedName>
</protein>
<comment type="caution">
    <text evidence="2">The sequence shown here is derived from an EMBL/GenBank/DDBJ whole genome shotgun (WGS) entry which is preliminary data.</text>
</comment>
<evidence type="ECO:0000313" key="2">
    <source>
        <dbReference type="EMBL" id="MCQ8183869.1"/>
    </source>
</evidence>
<evidence type="ECO:0000313" key="3">
    <source>
        <dbReference type="Proteomes" id="UP001142610"/>
    </source>
</evidence>
<reference evidence="2" key="1">
    <citation type="submission" date="2022-07" db="EMBL/GenBank/DDBJ databases">
        <title>Parvularcula maris sp. nov., an algicidal bacterium isolated from seawater.</title>
        <authorList>
            <person name="Li F."/>
        </authorList>
    </citation>
    <scope>NUCLEOTIDE SEQUENCE</scope>
    <source>
        <strain evidence="2">BGMRC 0090</strain>
    </source>
</reference>
<dbReference type="CDD" id="cd02440">
    <property type="entry name" value="AdoMet_MTases"/>
    <property type="match status" value="1"/>
</dbReference>
<gene>
    <name evidence="2" type="ORF">NOG11_00565</name>
</gene>
<dbReference type="SUPFAM" id="SSF53335">
    <property type="entry name" value="S-adenosyl-L-methionine-dependent methyltransferases"/>
    <property type="match status" value="1"/>
</dbReference>
<keyword evidence="2" id="KW-0808">Transferase</keyword>
<feature type="domain" description="Methyltransferase" evidence="1">
    <location>
        <begin position="40"/>
        <end position="131"/>
    </location>
</feature>
<sequence length="190" mass="20887">MEDRSNGWDEAAEEFMHLRSDAGADVVRRWARSLPKGASVLDVACGHGEPLTRVLLEESLDVFAIDASPRMAAAFEARFPDVPIACEPAEDSSFFGKRYGGILAVGLVFLLGEETQRLVLQRLTGALKPQGRLLFSAPEQACQWNDLQTGRVSRSLGFPAYRDILTAEGMDEASQVRDRNDNAYIEAAKL</sequence>
<dbReference type="AlphaFoldDB" id="A0A9X2RGE1"/>
<proteinExistence type="predicted"/>
<keyword evidence="3" id="KW-1185">Reference proteome</keyword>
<accession>A0A9X2RGE1</accession>
<dbReference type="GO" id="GO:0032259">
    <property type="term" value="P:methylation"/>
    <property type="evidence" value="ECO:0007669"/>
    <property type="project" value="UniProtKB-KW"/>
</dbReference>
<dbReference type="Proteomes" id="UP001142610">
    <property type="component" value="Unassembled WGS sequence"/>
</dbReference>
<dbReference type="EMBL" id="JANIBC010000001">
    <property type="protein sequence ID" value="MCQ8183869.1"/>
    <property type="molecule type" value="Genomic_DNA"/>
</dbReference>
<dbReference type="InterPro" id="IPR029063">
    <property type="entry name" value="SAM-dependent_MTases_sf"/>
</dbReference>
<organism evidence="2 3">
    <name type="scientific">Parvularcula maris</name>
    <dbReference type="NCBI Taxonomy" id="2965077"/>
    <lineage>
        <taxon>Bacteria</taxon>
        <taxon>Pseudomonadati</taxon>
        <taxon>Pseudomonadota</taxon>
        <taxon>Alphaproteobacteria</taxon>
        <taxon>Parvularculales</taxon>
        <taxon>Parvularculaceae</taxon>
        <taxon>Parvularcula</taxon>
    </lineage>
</organism>
<dbReference type="Gene3D" id="3.40.50.150">
    <property type="entry name" value="Vaccinia Virus protein VP39"/>
    <property type="match status" value="1"/>
</dbReference>
<dbReference type="InterPro" id="IPR041698">
    <property type="entry name" value="Methyltransf_25"/>
</dbReference>